<evidence type="ECO:0000313" key="1">
    <source>
        <dbReference type="EMBL" id="MFL9877036.1"/>
    </source>
</evidence>
<protein>
    <recommendedName>
        <fullName evidence="3">Secreted protein with PEP-CTERM sorting signal</fullName>
    </recommendedName>
</protein>
<evidence type="ECO:0000313" key="2">
    <source>
        <dbReference type="Proteomes" id="UP001629214"/>
    </source>
</evidence>
<dbReference type="RefSeq" id="WP_408165007.1">
    <property type="nucleotide sequence ID" value="NZ_JAQQFR010000001.1"/>
</dbReference>
<organism evidence="1 2">
    <name type="scientific">Herbaspirillum rhizosphaerae</name>
    <dbReference type="NCBI Taxonomy" id="346179"/>
    <lineage>
        <taxon>Bacteria</taxon>
        <taxon>Pseudomonadati</taxon>
        <taxon>Pseudomonadota</taxon>
        <taxon>Betaproteobacteria</taxon>
        <taxon>Burkholderiales</taxon>
        <taxon>Oxalobacteraceae</taxon>
        <taxon>Herbaspirillum</taxon>
    </lineage>
</organism>
<sequence length="56" mass="6319">MNQMGMPLLGVLLSALCLLIVGLGALVRQKFAKRRLIQLRAEYEAKKCCRTKEEGR</sequence>
<keyword evidence="2" id="KW-1185">Reference proteome</keyword>
<dbReference type="EMBL" id="JAQQFR010000001">
    <property type="protein sequence ID" value="MFL9877036.1"/>
    <property type="molecule type" value="Genomic_DNA"/>
</dbReference>
<accession>A0ABW8Z3V1</accession>
<comment type="caution">
    <text evidence="1">The sequence shown here is derived from an EMBL/GenBank/DDBJ whole genome shotgun (WGS) entry which is preliminary data.</text>
</comment>
<dbReference type="Proteomes" id="UP001629214">
    <property type="component" value="Unassembled WGS sequence"/>
</dbReference>
<reference evidence="1 2" key="1">
    <citation type="journal article" date="2024" name="Chem. Sci.">
        <title>Discovery of megapolipeptins by genome mining of a Burkholderiales bacteria collection.</title>
        <authorList>
            <person name="Paulo B.S."/>
            <person name="Recchia M.J.J."/>
            <person name="Lee S."/>
            <person name="Fergusson C.H."/>
            <person name="Romanowski S.B."/>
            <person name="Hernandez A."/>
            <person name="Krull N."/>
            <person name="Liu D.Y."/>
            <person name="Cavanagh H."/>
            <person name="Bos A."/>
            <person name="Gray C.A."/>
            <person name="Murphy B.T."/>
            <person name="Linington R.G."/>
            <person name="Eustaquio A.S."/>
        </authorList>
    </citation>
    <scope>NUCLEOTIDE SEQUENCE [LARGE SCALE GENOMIC DNA]</scope>
    <source>
        <strain evidence="1 2">RL21-008-BIB-B</strain>
    </source>
</reference>
<gene>
    <name evidence="1" type="ORF">PQR63_01475</name>
</gene>
<proteinExistence type="predicted"/>
<name>A0ABW8Z3V1_9BURK</name>
<evidence type="ECO:0008006" key="3">
    <source>
        <dbReference type="Google" id="ProtNLM"/>
    </source>
</evidence>